<comment type="caution">
    <text evidence="1">The sequence shown here is derived from an EMBL/GenBank/DDBJ whole genome shotgun (WGS) entry which is preliminary data.</text>
</comment>
<protein>
    <submittedName>
        <fullName evidence="1">Uncharacterized protein</fullName>
    </submittedName>
</protein>
<evidence type="ECO:0000313" key="2">
    <source>
        <dbReference type="Proteomes" id="UP001476798"/>
    </source>
</evidence>
<name>A0ABV0NP60_9TELE</name>
<evidence type="ECO:0000313" key="1">
    <source>
        <dbReference type="EMBL" id="MEQ2173199.1"/>
    </source>
</evidence>
<organism evidence="1 2">
    <name type="scientific">Goodea atripinnis</name>
    <dbReference type="NCBI Taxonomy" id="208336"/>
    <lineage>
        <taxon>Eukaryota</taxon>
        <taxon>Metazoa</taxon>
        <taxon>Chordata</taxon>
        <taxon>Craniata</taxon>
        <taxon>Vertebrata</taxon>
        <taxon>Euteleostomi</taxon>
        <taxon>Actinopterygii</taxon>
        <taxon>Neopterygii</taxon>
        <taxon>Teleostei</taxon>
        <taxon>Neoteleostei</taxon>
        <taxon>Acanthomorphata</taxon>
        <taxon>Ovalentaria</taxon>
        <taxon>Atherinomorphae</taxon>
        <taxon>Cyprinodontiformes</taxon>
        <taxon>Goodeidae</taxon>
        <taxon>Goodea</taxon>
    </lineage>
</organism>
<dbReference type="EMBL" id="JAHRIO010044364">
    <property type="protein sequence ID" value="MEQ2173199.1"/>
    <property type="molecule type" value="Genomic_DNA"/>
</dbReference>
<accession>A0ABV0NP60</accession>
<reference evidence="1 2" key="1">
    <citation type="submission" date="2021-06" db="EMBL/GenBank/DDBJ databases">
        <authorList>
            <person name="Palmer J.M."/>
        </authorList>
    </citation>
    <scope>NUCLEOTIDE SEQUENCE [LARGE SCALE GENOMIC DNA]</scope>
    <source>
        <strain evidence="1 2">GA_2019</strain>
        <tissue evidence="1">Muscle</tissue>
    </source>
</reference>
<sequence>MALTLQQSLILSMHVATVERKNSLLTGRILQQNQAQCERRSAATDWGFDRTEQRHKENKEALIQETFLWTPGCSLFGSALSSPRQTGTAPALLLLQHQSVHQSRTPFFSLIHEQDPKISTGPQTEPPPALGCA</sequence>
<gene>
    <name evidence="1" type="ORF">GOODEAATRI_029521</name>
</gene>
<dbReference type="Proteomes" id="UP001476798">
    <property type="component" value="Unassembled WGS sequence"/>
</dbReference>
<proteinExistence type="predicted"/>
<keyword evidence="2" id="KW-1185">Reference proteome</keyword>